<evidence type="ECO:0000313" key="11">
    <source>
        <dbReference type="Proteomes" id="UP000182836"/>
    </source>
</evidence>
<protein>
    <submittedName>
        <fullName evidence="8">Iron ABC transporter substrate-binding protein</fullName>
    </submittedName>
    <submittedName>
        <fullName evidence="9">Iron complex transport system substrate-binding protein</fullName>
    </submittedName>
</protein>
<keyword evidence="10" id="KW-1185">Reference proteome</keyword>
<dbReference type="GeneID" id="42306174"/>
<dbReference type="EMBL" id="FNED01000002">
    <property type="protein sequence ID" value="SDI24521.1"/>
    <property type="molecule type" value="Genomic_DNA"/>
</dbReference>
<feature type="chain" id="PRO_5038208518" evidence="6">
    <location>
        <begin position="26"/>
        <end position="331"/>
    </location>
</feature>
<dbReference type="SUPFAM" id="SSF53807">
    <property type="entry name" value="Helical backbone' metal receptor"/>
    <property type="match status" value="1"/>
</dbReference>
<comment type="similarity">
    <text evidence="2">Belongs to the bacterial solute-binding protein 8 family.</text>
</comment>
<dbReference type="STRING" id="47500.AF333_13430"/>
<reference evidence="8 10" key="1">
    <citation type="submission" date="2015-07" db="EMBL/GenBank/DDBJ databases">
        <title>Fjat-14205 dsm 2895.</title>
        <authorList>
            <person name="Liu B."/>
            <person name="Wang J."/>
            <person name="Zhu Y."/>
            <person name="Liu G."/>
            <person name="Chen Q."/>
            <person name="Chen Z."/>
            <person name="Lan J."/>
            <person name="Che J."/>
            <person name="Ge C."/>
            <person name="Shi H."/>
            <person name="Pan Z."/>
            <person name="Liu X."/>
        </authorList>
    </citation>
    <scope>NUCLEOTIDE SEQUENCE [LARGE SCALE GENOMIC DNA]</scope>
    <source>
        <strain evidence="8 10">DSM 2895</strain>
    </source>
</reference>
<keyword evidence="3" id="KW-0813">Transport</keyword>
<dbReference type="Proteomes" id="UP000037269">
    <property type="component" value="Unassembled WGS sequence"/>
</dbReference>
<dbReference type="InterPro" id="IPR002491">
    <property type="entry name" value="ABC_transptr_periplasmic_BD"/>
</dbReference>
<evidence type="ECO:0000256" key="6">
    <source>
        <dbReference type="SAM" id="SignalP"/>
    </source>
</evidence>
<accession>A0A0D1Y2W5</accession>
<dbReference type="PATRIC" id="fig|47500.8.peg.1451"/>
<evidence type="ECO:0000313" key="8">
    <source>
        <dbReference type="EMBL" id="KON96329.1"/>
    </source>
</evidence>
<keyword evidence="4 6" id="KW-0732">Signal</keyword>
<evidence type="ECO:0000313" key="9">
    <source>
        <dbReference type="EMBL" id="SDI24521.1"/>
    </source>
</evidence>
<feature type="compositionally biased region" description="Basic and acidic residues" evidence="5">
    <location>
        <begin position="35"/>
        <end position="49"/>
    </location>
</feature>
<gene>
    <name evidence="8" type="ORF">AF333_13430</name>
    <name evidence="9" type="ORF">SAMN04487909_102254</name>
</gene>
<dbReference type="OrthoDB" id="63946at2"/>
<sequence>MKLFFRMALFFILALVFIGCGQQGATSTAGSQGDASKRTEAVEPKEEGFRTVSTQKGEIKIPANPKRVVELANSTEELLIMGIKPVMSSALSNGKIPPYLEGKLDGVNVVNANSVKVEDILAMKPDLILLSARTEKLYEQASKIAPTIQLQGDFYTWRERFPELAAIFGKEKEMKEWMAQYEAKAKKIGDEIKAKTGSETFALYVSNQSHYRIYGKALIGDVLFTDLGLPMAEGTPTKTTVEQVSLESLYKYNPDHIFLGYYAGGGGNTQANLEIAKKKNADLQSSELFKKLKAYETGNVYSLEYATWSLGTYPLGKEQALEKIRDIILKK</sequence>
<organism evidence="8 10">
    <name type="scientific">Aneurinibacillus migulanus</name>
    <name type="common">Bacillus migulanus</name>
    <dbReference type="NCBI Taxonomy" id="47500"/>
    <lineage>
        <taxon>Bacteria</taxon>
        <taxon>Bacillati</taxon>
        <taxon>Bacillota</taxon>
        <taxon>Bacilli</taxon>
        <taxon>Bacillales</taxon>
        <taxon>Paenibacillaceae</taxon>
        <taxon>Aneurinibacillus group</taxon>
        <taxon>Aneurinibacillus</taxon>
    </lineage>
</organism>
<feature type="domain" description="Fe/B12 periplasmic-binding" evidence="7">
    <location>
        <begin position="66"/>
        <end position="331"/>
    </location>
</feature>
<dbReference type="PROSITE" id="PS50983">
    <property type="entry name" value="FE_B12_PBP"/>
    <property type="match status" value="1"/>
</dbReference>
<evidence type="ECO:0000256" key="2">
    <source>
        <dbReference type="ARBA" id="ARBA00008814"/>
    </source>
</evidence>
<evidence type="ECO:0000256" key="5">
    <source>
        <dbReference type="SAM" id="MobiDB-lite"/>
    </source>
</evidence>
<dbReference type="Proteomes" id="UP000182836">
    <property type="component" value="Unassembled WGS sequence"/>
</dbReference>
<evidence type="ECO:0000256" key="4">
    <source>
        <dbReference type="ARBA" id="ARBA00022729"/>
    </source>
</evidence>
<dbReference type="EMBL" id="LGUG01000004">
    <property type="protein sequence ID" value="KON96329.1"/>
    <property type="molecule type" value="Genomic_DNA"/>
</dbReference>
<dbReference type="PANTHER" id="PTHR30532:SF21">
    <property type="entry name" value="SIDEROPHORE-BINDING LIPOPROTEIN YFIY-RELATED"/>
    <property type="match status" value="1"/>
</dbReference>
<evidence type="ECO:0000259" key="7">
    <source>
        <dbReference type="PROSITE" id="PS50983"/>
    </source>
</evidence>
<dbReference type="InterPro" id="IPR051313">
    <property type="entry name" value="Bact_iron-sidero_bind"/>
</dbReference>
<dbReference type="PROSITE" id="PS51257">
    <property type="entry name" value="PROKAR_LIPOPROTEIN"/>
    <property type="match status" value="1"/>
</dbReference>
<feature type="region of interest" description="Disordered" evidence="5">
    <location>
        <begin position="25"/>
        <end position="49"/>
    </location>
</feature>
<dbReference type="Gene3D" id="3.40.50.1980">
    <property type="entry name" value="Nitrogenase molybdenum iron protein domain"/>
    <property type="match status" value="2"/>
</dbReference>
<dbReference type="PANTHER" id="PTHR30532">
    <property type="entry name" value="IRON III DICITRATE-BINDING PERIPLASMIC PROTEIN"/>
    <property type="match status" value="1"/>
</dbReference>
<feature type="signal peptide" evidence="6">
    <location>
        <begin position="1"/>
        <end position="25"/>
    </location>
</feature>
<reference evidence="9 11" key="2">
    <citation type="submission" date="2016-10" db="EMBL/GenBank/DDBJ databases">
        <authorList>
            <person name="de Groot N.N."/>
        </authorList>
    </citation>
    <scope>NUCLEOTIDE SEQUENCE [LARGE SCALE GENOMIC DNA]</scope>
    <source>
        <strain evidence="9 11">DSM 2895</strain>
    </source>
</reference>
<dbReference type="Pfam" id="PF01497">
    <property type="entry name" value="Peripla_BP_2"/>
    <property type="match status" value="1"/>
</dbReference>
<feature type="compositionally biased region" description="Polar residues" evidence="5">
    <location>
        <begin position="25"/>
        <end position="34"/>
    </location>
</feature>
<dbReference type="AlphaFoldDB" id="A0A0D1Y2W5"/>
<dbReference type="GO" id="GO:0030288">
    <property type="term" value="C:outer membrane-bounded periplasmic space"/>
    <property type="evidence" value="ECO:0007669"/>
    <property type="project" value="TreeGrafter"/>
</dbReference>
<name>A0A0D1Y2W5_ANEMI</name>
<evidence type="ECO:0000313" key="10">
    <source>
        <dbReference type="Proteomes" id="UP000037269"/>
    </source>
</evidence>
<evidence type="ECO:0000256" key="1">
    <source>
        <dbReference type="ARBA" id="ARBA00004196"/>
    </source>
</evidence>
<evidence type="ECO:0000256" key="3">
    <source>
        <dbReference type="ARBA" id="ARBA00022448"/>
    </source>
</evidence>
<comment type="subcellular location">
    <subcellularLocation>
        <location evidence="1">Cell envelope</location>
    </subcellularLocation>
</comment>
<dbReference type="GO" id="GO:1901678">
    <property type="term" value="P:iron coordination entity transport"/>
    <property type="evidence" value="ECO:0007669"/>
    <property type="project" value="UniProtKB-ARBA"/>
</dbReference>
<dbReference type="RefSeq" id="WP_043064014.1">
    <property type="nucleotide sequence ID" value="NZ_BJOA01000009.1"/>
</dbReference>
<proteinExistence type="inferred from homology"/>